<dbReference type="RefSeq" id="WP_274261095.1">
    <property type="nucleotide sequence ID" value="NZ_CP117884.1"/>
</dbReference>
<protein>
    <submittedName>
        <fullName evidence="5">MarR family transcriptional regulator</fullName>
    </submittedName>
</protein>
<gene>
    <name evidence="5" type="ORF">PQ472_02595</name>
</gene>
<dbReference type="PRINTS" id="PR00598">
    <property type="entry name" value="HTHMARR"/>
</dbReference>
<proteinExistence type="predicted"/>
<keyword evidence="1" id="KW-0805">Transcription regulation</keyword>
<dbReference type="Pfam" id="PF01047">
    <property type="entry name" value="MarR"/>
    <property type="match status" value="1"/>
</dbReference>
<evidence type="ECO:0000256" key="1">
    <source>
        <dbReference type="ARBA" id="ARBA00023015"/>
    </source>
</evidence>
<keyword evidence="3" id="KW-0804">Transcription</keyword>
<name>A0ABY7WSI7_9LACO</name>
<organism evidence="5 6">
    <name type="scientific">Lacticaseibacillus pabuli</name>
    <dbReference type="NCBI Taxonomy" id="3025672"/>
    <lineage>
        <taxon>Bacteria</taxon>
        <taxon>Bacillati</taxon>
        <taxon>Bacillota</taxon>
        <taxon>Bacilli</taxon>
        <taxon>Lactobacillales</taxon>
        <taxon>Lactobacillaceae</taxon>
        <taxon>Lacticaseibacillus</taxon>
    </lineage>
</organism>
<dbReference type="InterPro" id="IPR036390">
    <property type="entry name" value="WH_DNA-bd_sf"/>
</dbReference>
<dbReference type="Gene3D" id="1.10.10.10">
    <property type="entry name" value="Winged helix-like DNA-binding domain superfamily/Winged helix DNA-binding domain"/>
    <property type="match status" value="1"/>
</dbReference>
<dbReference type="PROSITE" id="PS50995">
    <property type="entry name" value="HTH_MARR_2"/>
    <property type="match status" value="1"/>
</dbReference>
<evidence type="ECO:0000313" key="5">
    <source>
        <dbReference type="EMBL" id="WDF83143.1"/>
    </source>
</evidence>
<evidence type="ECO:0000256" key="3">
    <source>
        <dbReference type="ARBA" id="ARBA00023163"/>
    </source>
</evidence>
<accession>A0ABY7WSI7</accession>
<feature type="domain" description="HTH marR-type" evidence="4">
    <location>
        <begin position="7"/>
        <end position="140"/>
    </location>
</feature>
<sequence>MSSINFEECLYFASARLNRIVGKVSDSRFKQYGLSSTAAFILMALSQEDSLNPTQIAQQLSLDRSTITRFLDKLERDGYIVRQANGRQMDVQLTAQGLALQPDLKREWAALNQAYLDQLGPDFEERLRQSMNDAFEKYQAQNK</sequence>
<evidence type="ECO:0000259" key="4">
    <source>
        <dbReference type="PROSITE" id="PS50995"/>
    </source>
</evidence>
<dbReference type="Proteomes" id="UP001220377">
    <property type="component" value="Chromosome"/>
</dbReference>
<keyword evidence="6" id="KW-1185">Reference proteome</keyword>
<dbReference type="InterPro" id="IPR011991">
    <property type="entry name" value="ArsR-like_HTH"/>
</dbReference>
<dbReference type="SUPFAM" id="SSF46785">
    <property type="entry name" value="Winged helix' DNA-binding domain"/>
    <property type="match status" value="1"/>
</dbReference>
<evidence type="ECO:0000313" key="6">
    <source>
        <dbReference type="Proteomes" id="UP001220377"/>
    </source>
</evidence>
<dbReference type="PANTHER" id="PTHR42756">
    <property type="entry name" value="TRANSCRIPTIONAL REGULATOR, MARR"/>
    <property type="match status" value="1"/>
</dbReference>
<reference evidence="5 6" key="1">
    <citation type="submission" date="2023-02" db="EMBL/GenBank/DDBJ databases">
        <title>Genome sequence of Lacticaseibacillus sp. KACC 23028.</title>
        <authorList>
            <person name="Kim S."/>
            <person name="Heo J."/>
            <person name="Kwon S.-W."/>
        </authorList>
    </citation>
    <scope>NUCLEOTIDE SEQUENCE [LARGE SCALE GENOMIC DNA]</scope>
    <source>
        <strain evidence="5 6">KACC 23028</strain>
    </source>
</reference>
<dbReference type="CDD" id="cd00090">
    <property type="entry name" value="HTH_ARSR"/>
    <property type="match status" value="1"/>
</dbReference>
<dbReference type="SMART" id="SM00347">
    <property type="entry name" value="HTH_MARR"/>
    <property type="match status" value="1"/>
</dbReference>
<evidence type="ECO:0000256" key="2">
    <source>
        <dbReference type="ARBA" id="ARBA00023125"/>
    </source>
</evidence>
<keyword evidence="2" id="KW-0238">DNA-binding</keyword>
<dbReference type="InterPro" id="IPR000835">
    <property type="entry name" value="HTH_MarR-typ"/>
</dbReference>
<dbReference type="InterPro" id="IPR036388">
    <property type="entry name" value="WH-like_DNA-bd_sf"/>
</dbReference>
<dbReference type="EMBL" id="CP117884">
    <property type="protein sequence ID" value="WDF83143.1"/>
    <property type="molecule type" value="Genomic_DNA"/>
</dbReference>
<dbReference type="PANTHER" id="PTHR42756:SF1">
    <property type="entry name" value="TRANSCRIPTIONAL REPRESSOR OF EMRAB OPERON"/>
    <property type="match status" value="1"/>
</dbReference>